<dbReference type="EMBL" id="BFFO01000003">
    <property type="protein sequence ID" value="GBG96604.1"/>
    <property type="molecule type" value="Genomic_DNA"/>
</dbReference>
<reference evidence="1 2" key="1">
    <citation type="journal article" date="2018" name="Genome Announc.">
        <title>Draft Genome Sequence of Lactococcus sp. Strain NtB2 (JCM 32569), Isolated from the Gut of the Higher Termite Nasutitermes takasagoensis.</title>
        <authorList>
            <person name="Noda S."/>
            <person name="Aihara C."/>
            <person name="Yuki M."/>
            <person name="Ohkuma M."/>
        </authorList>
    </citation>
    <scope>NUCLEOTIDE SEQUENCE [LARGE SCALE GENOMIC DNA]</scope>
    <source>
        <strain evidence="1 2">NtB2</strain>
    </source>
</reference>
<sequence>MGNWYVVDNFGNVIAGPFMDKQSAEMMANNPNWTVVYKD</sequence>
<organism evidence="1 2">
    <name type="scientific">Lactococcus termiticola</name>
    <dbReference type="NCBI Taxonomy" id="2169526"/>
    <lineage>
        <taxon>Bacteria</taxon>
        <taxon>Bacillati</taxon>
        <taxon>Bacillota</taxon>
        <taxon>Bacilli</taxon>
        <taxon>Lactobacillales</taxon>
        <taxon>Streptococcaceae</taxon>
        <taxon>Lactococcus</taxon>
    </lineage>
</organism>
<evidence type="ECO:0000313" key="1">
    <source>
        <dbReference type="EMBL" id="GBG96604.1"/>
    </source>
</evidence>
<name>A0A2R5HEW3_9LACT</name>
<gene>
    <name evidence="1" type="ORF">NtB2_00718</name>
</gene>
<protein>
    <submittedName>
        <fullName evidence="1">Uncharacterized protein</fullName>
    </submittedName>
</protein>
<evidence type="ECO:0000313" key="2">
    <source>
        <dbReference type="Proteomes" id="UP000245021"/>
    </source>
</evidence>
<comment type="caution">
    <text evidence="1">The sequence shown here is derived from an EMBL/GenBank/DDBJ whole genome shotgun (WGS) entry which is preliminary data.</text>
</comment>
<accession>A0A2R5HEW3</accession>
<dbReference type="Proteomes" id="UP000245021">
    <property type="component" value="Unassembled WGS sequence"/>
</dbReference>
<keyword evidence="2" id="KW-1185">Reference proteome</keyword>
<dbReference type="AlphaFoldDB" id="A0A2R5HEW3"/>
<proteinExistence type="predicted"/>